<dbReference type="EMBL" id="JBHSQV010000186">
    <property type="protein sequence ID" value="MFC5988998.1"/>
    <property type="molecule type" value="Genomic_DNA"/>
</dbReference>
<comment type="catalytic activity">
    <reaction evidence="15">
        <text>Ni(2+)(out) + ATP + H2O = Ni(2+)(in) + ADP + phosphate + H(+)</text>
        <dbReference type="Rhea" id="RHEA:15557"/>
        <dbReference type="ChEBI" id="CHEBI:15377"/>
        <dbReference type="ChEBI" id="CHEBI:15378"/>
        <dbReference type="ChEBI" id="CHEBI:30616"/>
        <dbReference type="ChEBI" id="CHEBI:43474"/>
        <dbReference type="ChEBI" id="CHEBI:49786"/>
        <dbReference type="ChEBI" id="CHEBI:456216"/>
        <dbReference type="EC" id="7.2.2.11"/>
    </reaction>
    <physiologicalReaction direction="left-to-right" evidence="15">
        <dbReference type="Rhea" id="RHEA:15558"/>
    </physiologicalReaction>
</comment>
<keyword evidence="11" id="KW-0472">Membrane</keyword>
<evidence type="ECO:0000256" key="9">
    <source>
        <dbReference type="ARBA" id="ARBA00023065"/>
    </source>
</evidence>
<dbReference type="Gene3D" id="3.40.50.300">
    <property type="entry name" value="P-loop containing nucleotide triphosphate hydrolases"/>
    <property type="match status" value="1"/>
</dbReference>
<evidence type="ECO:0000256" key="4">
    <source>
        <dbReference type="ARBA" id="ARBA00022475"/>
    </source>
</evidence>
<feature type="domain" description="ABC transporter" evidence="16">
    <location>
        <begin position="6"/>
        <end position="245"/>
    </location>
</feature>
<keyword evidence="7 17" id="KW-0067">ATP-binding</keyword>
<evidence type="ECO:0000313" key="18">
    <source>
        <dbReference type="Proteomes" id="UP001596250"/>
    </source>
</evidence>
<dbReference type="InterPro" id="IPR003593">
    <property type="entry name" value="AAA+_ATPase"/>
</dbReference>
<gene>
    <name evidence="17" type="ORF">ACFPXP_21550</name>
</gene>
<dbReference type="PANTHER" id="PTHR43297:SF13">
    <property type="entry name" value="NICKEL ABC TRANSPORTER, ATP-BINDING PROTEIN"/>
    <property type="match status" value="1"/>
</dbReference>
<dbReference type="Proteomes" id="UP001596250">
    <property type="component" value="Unassembled WGS sequence"/>
</dbReference>
<evidence type="ECO:0000256" key="2">
    <source>
        <dbReference type="ARBA" id="ARBA00005417"/>
    </source>
</evidence>
<keyword evidence="6" id="KW-0547">Nucleotide-binding</keyword>
<keyword evidence="5" id="KW-0533">Nickel</keyword>
<evidence type="ECO:0000256" key="11">
    <source>
        <dbReference type="ARBA" id="ARBA00023136"/>
    </source>
</evidence>
<keyword evidence="8" id="KW-1278">Translocase</keyword>
<sequence>MPILEVKQLSIAFEQYGKGLRQETLKVIHRLELTMNEGEITAVVGSSGSGKSLLAHAILGILPQNAKVTGEMKYDGQRLTPSLQSVLRGKEIAFIPQSVSYLDPLMKAGRHVRLAVREGKPAEEQRRVFEQYRLPRQAEKLYPFQLSGGMARRVLVSTAVVSKARLVIADEPTPGLDPAAIEETLRWLRELKEDGSAVLLITHDLEAALQVADQVAVLYAGTSVEQAPAADFAGSGEALRHPYSRALWRALPQNDFAPLAGTQPTPRALPPGCLFAPRCSHATAACAQELPEQRAVRGGRVRCIHAT</sequence>
<keyword evidence="3" id="KW-0813">Transport</keyword>
<dbReference type="GO" id="GO:0005524">
    <property type="term" value="F:ATP binding"/>
    <property type="evidence" value="ECO:0007669"/>
    <property type="project" value="UniProtKB-KW"/>
</dbReference>
<dbReference type="SMART" id="SM00382">
    <property type="entry name" value="AAA"/>
    <property type="match status" value="1"/>
</dbReference>
<evidence type="ECO:0000259" key="16">
    <source>
        <dbReference type="PROSITE" id="PS50893"/>
    </source>
</evidence>
<dbReference type="Pfam" id="PF08352">
    <property type="entry name" value="oligo_HPY"/>
    <property type="match status" value="1"/>
</dbReference>
<evidence type="ECO:0000313" key="17">
    <source>
        <dbReference type="EMBL" id="MFC5988998.1"/>
    </source>
</evidence>
<evidence type="ECO:0000256" key="13">
    <source>
        <dbReference type="ARBA" id="ARBA00039098"/>
    </source>
</evidence>
<dbReference type="InterPro" id="IPR050388">
    <property type="entry name" value="ABC_Ni/Peptide_Import"/>
</dbReference>
<dbReference type="InterPro" id="IPR003439">
    <property type="entry name" value="ABC_transporter-like_ATP-bd"/>
</dbReference>
<evidence type="ECO:0000256" key="3">
    <source>
        <dbReference type="ARBA" id="ARBA00022448"/>
    </source>
</evidence>
<dbReference type="EC" id="7.2.2.11" evidence="13"/>
<evidence type="ECO:0000256" key="10">
    <source>
        <dbReference type="ARBA" id="ARBA00023112"/>
    </source>
</evidence>
<comment type="similarity">
    <text evidence="2">Belongs to the ABC transporter superfamily.</text>
</comment>
<keyword evidence="9" id="KW-0406">Ion transport</keyword>
<keyword evidence="4" id="KW-1003">Cell membrane</keyword>
<evidence type="ECO:0000256" key="7">
    <source>
        <dbReference type="ARBA" id="ARBA00022840"/>
    </source>
</evidence>
<dbReference type="PANTHER" id="PTHR43297">
    <property type="entry name" value="OLIGOPEPTIDE TRANSPORT ATP-BINDING PROTEIN APPD"/>
    <property type="match status" value="1"/>
</dbReference>
<dbReference type="InterPro" id="IPR017871">
    <property type="entry name" value="ABC_transporter-like_CS"/>
</dbReference>
<evidence type="ECO:0000256" key="8">
    <source>
        <dbReference type="ARBA" id="ARBA00022967"/>
    </source>
</evidence>
<dbReference type="PROSITE" id="PS00211">
    <property type="entry name" value="ABC_TRANSPORTER_1"/>
    <property type="match status" value="1"/>
</dbReference>
<dbReference type="Pfam" id="PF00005">
    <property type="entry name" value="ABC_tran"/>
    <property type="match status" value="1"/>
</dbReference>
<dbReference type="PROSITE" id="PS50893">
    <property type="entry name" value="ABC_TRANSPORTER_2"/>
    <property type="match status" value="1"/>
</dbReference>
<evidence type="ECO:0000256" key="1">
    <source>
        <dbReference type="ARBA" id="ARBA00004202"/>
    </source>
</evidence>
<accession>A0ABW1IV39</accession>
<dbReference type="RefSeq" id="WP_379896536.1">
    <property type="nucleotide sequence ID" value="NZ_CBCSCT010000005.1"/>
</dbReference>
<comment type="subunit">
    <text evidence="12">The complex is composed of two ATP-binding proteins (NikD and NikE), two transmembrane proteins (NikB and NikC) and a solute-binding protein (NikA).</text>
</comment>
<evidence type="ECO:0000256" key="5">
    <source>
        <dbReference type="ARBA" id="ARBA00022596"/>
    </source>
</evidence>
<evidence type="ECO:0000256" key="12">
    <source>
        <dbReference type="ARBA" id="ARBA00038669"/>
    </source>
</evidence>
<evidence type="ECO:0000256" key="15">
    <source>
        <dbReference type="ARBA" id="ARBA00048610"/>
    </source>
</evidence>
<dbReference type="InterPro" id="IPR027417">
    <property type="entry name" value="P-loop_NTPase"/>
</dbReference>
<dbReference type="InterPro" id="IPR013563">
    <property type="entry name" value="Oligopep_ABC_C"/>
</dbReference>
<comment type="subcellular location">
    <subcellularLocation>
        <location evidence="1">Cell membrane</location>
        <topology evidence="1">Peripheral membrane protein</topology>
    </subcellularLocation>
</comment>
<proteinExistence type="inferred from homology"/>
<evidence type="ECO:0000256" key="14">
    <source>
        <dbReference type="ARBA" id="ARBA00044143"/>
    </source>
</evidence>
<keyword evidence="10" id="KW-0921">Nickel transport</keyword>
<dbReference type="NCBIfam" id="TIGR01727">
    <property type="entry name" value="oligo_HPY"/>
    <property type="match status" value="1"/>
</dbReference>
<dbReference type="SUPFAM" id="SSF52540">
    <property type="entry name" value="P-loop containing nucleoside triphosphate hydrolases"/>
    <property type="match status" value="1"/>
</dbReference>
<protein>
    <recommendedName>
        <fullName evidence="14">Nickel import system ATP-binding protein NikD</fullName>
        <ecNumber evidence="13">7.2.2.11</ecNumber>
    </recommendedName>
</protein>
<reference evidence="18" key="1">
    <citation type="journal article" date="2019" name="Int. J. Syst. Evol. Microbiol.">
        <title>The Global Catalogue of Microorganisms (GCM) 10K type strain sequencing project: providing services to taxonomists for standard genome sequencing and annotation.</title>
        <authorList>
            <consortium name="The Broad Institute Genomics Platform"/>
            <consortium name="The Broad Institute Genome Sequencing Center for Infectious Disease"/>
            <person name="Wu L."/>
            <person name="Ma J."/>
        </authorList>
    </citation>
    <scope>NUCLEOTIDE SEQUENCE [LARGE SCALE GENOMIC DNA]</scope>
    <source>
        <strain evidence="18">CCM 8749</strain>
    </source>
</reference>
<keyword evidence="18" id="KW-1185">Reference proteome</keyword>
<comment type="caution">
    <text evidence="17">The sequence shown here is derived from an EMBL/GenBank/DDBJ whole genome shotgun (WGS) entry which is preliminary data.</text>
</comment>
<name>A0ABW1IV39_9BACL</name>
<evidence type="ECO:0000256" key="6">
    <source>
        <dbReference type="ARBA" id="ARBA00022741"/>
    </source>
</evidence>
<organism evidence="17 18">
    <name type="scientific">Marinicrinis lubricantis</name>
    <dbReference type="NCBI Taxonomy" id="2086470"/>
    <lineage>
        <taxon>Bacteria</taxon>
        <taxon>Bacillati</taxon>
        <taxon>Bacillota</taxon>
        <taxon>Bacilli</taxon>
        <taxon>Bacillales</taxon>
        <taxon>Paenibacillaceae</taxon>
    </lineage>
</organism>